<dbReference type="GO" id="GO:0005975">
    <property type="term" value="P:carbohydrate metabolic process"/>
    <property type="evidence" value="ECO:0007669"/>
    <property type="project" value="InterPro"/>
</dbReference>
<reference evidence="20" key="1">
    <citation type="submission" date="2020-07" db="EMBL/GenBank/DDBJ databases">
        <title>Genome sequence and genetic diversity analysis of an under-domesticated orphan crop, white fonio (Digitaria exilis).</title>
        <authorList>
            <person name="Bennetzen J.L."/>
            <person name="Chen S."/>
            <person name="Ma X."/>
            <person name="Wang X."/>
            <person name="Yssel A.E.J."/>
            <person name="Chaluvadi S.R."/>
            <person name="Johnson M."/>
            <person name="Gangashetty P."/>
            <person name="Hamidou F."/>
            <person name="Sanogo M.D."/>
            <person name="Zwaenepoel A."/>
            <person name="Wallace J."/>
            <person name="Van De Peer Y."/>
            <person name="Van Deynze A."/>
        </authorList>
    </citation>
    <scope>NUCLEOTIDE SEQUENCE</scope>
    <source>
        <tissue evidence="20">Leaves</tissue>
    </source>
</reference>
<comment type="caution">
    <text evidence="20">The sequence shown here is derived from an EMBL/GenBank/DDBJ whole genome shotgun (WGS) entry which is preliminary data.</text>
</comment>
<comment type="subcellular location">
    <subcellularLocation>
        <location evidence="1">Secreted</location>
        <location evidence="1">Cell wall</location>
    </subcellularLocation>
</comment>
<evidence type="ECO:0000256" key="14">
    <source>
        <dbReference type="ARBA" id="ARBA00048766"/>
    </source>
</evidence>
<dbReference type="SUPFAM" id="SSF51126">
    <property type="entry name" value="Pectin lyase-like"/>
    <property type="match status" value="1"/>
</dbReference>
<evidence type="ECO:0000313" key="20">
    <source>
        <dbReference type="EMBL" id="KAF8664079.1"/>
    </source>
</evidence>
<dbReference type="GO" id="GO:0004650">
    <property type="term" value="F:polygalacturonase activity"/>
    <property type="evidence" value="ECO:0007669"/>
    <property type="project" value="InterPro"/>
</dbReference>
<dbReference type="AlphaFoldDB" id="A0A835AGJ3"/>
<evidence type="ECO:0000256" key="7">
    <source>
        <dbReference type="ARBA" id="ARBA00022801"/>
    </source>
</evidence>
<dbReference type="GO" id="GO:0047911">
    <property type="term" value="F:galacturan 1,4-alpha-galacturonidase activity"/>
    <property type="evidence" value="ECO:0007669"/>
    <property type="project" value="UniProtKB-EC"/>
</dbReference>
<name>A0A835AGJ3_9POAL</name>
<evidence type="ECO:0000256" key="8">
    <source>
        <dbReference type="ARBA" id="ARBA00023157"/>
    </source>
</evidence>
<keyword evidence="6" id="KW-0677">Repeat</keyword>
<sequence>MYYYNVVRYGARPDASADAAGAFHRAWADACRSTRPATVYVPPGVYLVSTATFSGPCHGHVAVTFAIAGTLVAPSGLGGRGSSGRWITFENLDGLVVSGGTLDGRGRALWACRLRRSDCPTPTSSLTIANSRDVVVAGVRSVDSELFHVVVIQCVGVTVRGVVVEAPADSPNTDGIHLHRSSHVAVYDARISTGDDCVSIGPGNSHLWIERVACGPGHGISIGSLGKQEGMAVEAVENVTVKTTWFTGTTNGLRIKTWGGTKRGFVRGVTFADATMVAVDNPIIIDQRYCPGGGASCAGKSAASSSIRISDVRYVGIRGTSATPVAVTFDCSRSNPCSGIHLQDVALTYYHGRPAAARSSCRNAQGSTLGLVLPPSCL</sequence>
<evidence type="ECO:0000256" key="11">
    <source>
        <dbReference type="ARBA" id="ARBA00023316"/>
    </source>
</evidence>
<evidence type="ECO:0000256" key="4">
    <source>
        <dbReference type="ARBA" id="ARBA00022525"/>
    </source>
</evidence>
<evidence type="ECO:0000256" key="10">
    <source>
        <dbReference type="ARBA" id="ARBA00023295"/>
    </source>
</evidence>
<evidence type="ECO:0000256" key="18">
    <source>
        <dbReference type="PROSITE-ProRule" id="PRU10052"/>
    </source>
</evidence>
<gene>
    <name evidence="20" type="ORF">HU200_054989</name>
</gene>
<accession>A0A835AGJ3</accession>
<evidence type="ECO:0000256" key="5">
    <source>
        <dbReference type="ARBA" id="ARBA00022729"/>
    </source>
</evidence>
<dbReference type="GO" id="GO:0071555">
    <property type="term" value="P:cell wall organization"/>
    <property type="evidence" value="ECO:0007669"/>
    <property type="project" value="UniProtKB-KW"/>
</dbReference>
<keyword evidence="8" id="KW-1015">Disulfide bond</keyword>
<keyword evidence="11" id="KW-0961">Cell wall biogenesis/degradation</keyword>
<evidence type="ECO:0000256" key="13">
    <source>
        <dbReference type="ARBA" id="ARBA00043142"/>
    </source>
</evidence>
<dbReference type="SMART" id="SM00710">
    <property type="entry name" value="PbH1"/>
    <property type="match status" value="6"/>
</dbReference>
<evidence type="ECO:0000256" key="6">
    <source>
        <dbReference type="ARBA" id="ARBA00022737"/>
    </source>
</evidence>
<keyword evidence="4" id="KW-0964">Secreted</keyword>
<dbReference type="PANTHER" id="PTHR31375">
    <property type="match status" value="1"/>
</dbReference>
<keyword evidence="3" id="KW-0134">Cell wall</keyword>
<comment type="catalytic activity">
    <reaction evidence="14">
        <text>[(1-&gt;4)-alpha-D-galacturonosyl](n) + H2O = alpha-D-galacturonate + [(1-&gt;4)-alpha-D-galacturonosyl](n-1)</text>
        <dbReference type="Rhea" id="RHEA:14117"/>
        <dbReference type="Rhea" id="RHEA-COMP:14570"/>
        <dbReference type="Rhea" id="RHEA-COMP:14572"/>
        <dbReference type="ChEBI" id="CHEBI:15377"/>
        <dbReference type="ChEBI" id="CHEBI:58658"/>
        <dbReference type="ChEBI" id="CHEBI:140523"/>
        <dbReference type="EC" id="3.2.1.67"/>
    </reaction>
</comment>
<keyword evidence="9" id="KW-0325">Glycoprotein</keyword>
<dbReference type="InterPro" id="IPR012334">
    <property type="entry name" value="Pectin_lyas_fold"/>
</dbReference>
<evidence type="ECO:0000256" key="1">
    <source>
        <dbReference type="ARBA" id="ARBA00004191"/>
    </source>
</evidence>
<evidence type="ECO:0000256" key="9">
    <source>
        <dbReference type="ARBA" id="ARBA00023180"/>
    </source>
</evidence>
<evidence type="ECO:0000313" key="21">
    <source>
        <dbReference type="Proteomes" id="UP000636709"/>
    </source>
</evidence>
<proteinExistence type="inferred from homology"/>
<comment type="function">
    <text evidence="15">May function in depolymerizing pectin during pollen development, germination, and tube growth. Acts as an exo-polygalacturonase.</text>
</comment>
<comment type="similarity">
    <text evidence="2 19">Belongs to the glycosyl hydrolase 28 family.</text>
</comment>
<dbReference type="Pfam" id="PF00295">
    <property type="entry name" value="Glyco_hydro_28"/>
    <property type="match status" value="1"/>
</dbReference>
<evidence type="ECO:0000256" key="12">
    <source>
        <dbReference type="ARBA" id="ARBA00038933"/>
    </source>
</evidence>
<organism evidence="20 21">
    <name type="scientific">Digitaria exilis</name>
    <dbReference type="NCBI Taxonomy" id="1010633"/>
    <lineage>
        <taxon>Eukaryota</taxon>
        <taxon>Viridiplantae</taxon>
        <taxon>Streptophyta</taxon>
        <taxon>Embryophyta</taxon>
        <taxon>Tracheophyta</taxon>
        <taxon>Spermatophyta</taxon>
        <taxon>Magnoliopsida</taxon>
        <taxon>Liliopsida</taxon>
        <taxon>Poales</taxon>
        <taxon>Poaceae</taxon>
        <taxon>PACMAD clade</taxon>
        <taxon>Panicoideae</taxon>
        <taxon>Panicodae</taxon>
        <taxon>Paniceae</taxon>
        <taxon>Anthephorinae</taxon>
        <taxon>Digitaria</taxon>
    </lineage>
</organism>
<dbReference type="OrthoDB" id="187139at2759"/>
<evidence type="ECO:0000256" key="3">
    <source>
        <dbReference type="ARBA" id="ARBA00022512"/>
    </source>
</evidence>
<dbReference type="Proteomes" id="UP000636709">
    <property type="component" value="Unassembled WGS sequence"/>
</dbReference>
<evidence type="ECO:0000256" key="19">
    <source>
        <dbReference type="RuleBase" id="RU361169"/>
    </source>
</evidence>
<dbReference type="FunFam" id="2.160.20.10:FF:000004">
    <property type="entry name" value="Pectin lyase-like superfamily protein"/>
    <property type="match status" value="1"/>
</dbReference>
<dbReference type="InterPro" id="IPR011050">
    <property type="entry name" value="Pectin_lyase_fold/virulence"/>
</dbReference>
<keyword evidence="10 19" id="KW-0326">Glycosidase</keyword>
<evidence type="ECO:0000256" key="16">
    <source>
        <dbReference type="ARBA" id="ARBA00068298"/>
    </source>
</evidence>
<keyword evidence="7 19" id="KW-0378">Hydrolase</keyword>
<evidence type="ECO:0000256" key="17">
    <source>
        <dbReference type="ARBA" id="ARBA00083621"/>
    </source>
</evidence>
<dbReference type="EMBL" id="JACEFO010002354">
    <property type="protein sequence ID" value="KAF8664079.1"/>
    <property type="molecule type" value="Genomic_DNA"/>
</dbReference>
<feature type="active site" evidence="18">
    <location>
        <position position="218"/>
    </location>
</feature>
<dbReference type="EC" id="3.2.1.67" evidence="12"/>
<dbReference type="PROSITE" id="PS00502">
    <property type="entry name" value="POLYGALACTURONASE"/>
    <property type="match status" value="1"/>
</dbReference>
<keyword evidence="5" id="KW-0732">Signal</keyword>
<dbReference type="InterPro" id="IPR006626">
    <property type="entry name" value="PbH1"/>
</dbReference>
<protein>
    <recommendedName>
        <fullName evidence="16">Exopolygalacturonase</fullName>
        <ecNumber evidence="12">3.2.1.67</ecNumber>
    </recommendedName>
    <alternativeName>
        <fullName evidence="13">Galacturan 1,4-alpha-galacturonidase</fullName>
    </alternativeName>
    <alternativeName>
        <fullName evidence="17">Pectinase</fullName>
    </alternativeName>
</protein>
<keyword evidence="21" id="KW-1185">Reference proteome</keyword>
<dbReference type="Gene3D" id="2.160.20.10">
    <property type="entry name" value="Single-stranded right-handed beta-helix, Pectin lyase-like"/>
    <property type="match status" value="1"/>
</dbReference>
<evidence type="ECO:0000256" key="2">
    <source>
        <dbReference type="ARBA" id="ARBA00008834"/>
    </source>
</evidence>
<evidence type="ECO:0000256" key="15">
    <source>
        <dbReference type="ARBA" id="ARBA00057651"/>
    </source>
</evidence>
<dbReference type="InterPro" id="IPR000743">
    <property type="entry name" value="Glyco_hydro_28"/>
</dbReference>